<sequence>MPALSGAAFPATLRPKRLHQVTRHVRFVRCPRSVAGGGGVNIKIFSKRLRMRLKNRCARPLTGSCTNKTFRQLYPRHAKRPIPSSAREFGKRPKMPTRCTM</sequence>
<protein>
    <submittedName>
        <fullName evidence="2">Uncharacterized protein</fullName>
    </submittedName>
</protein>
<dbReference type="KEGG" id="bxe:Bxe_C1101"/>
<reference evidence="2 3" key="1">
    <citation type="journal article" date="2006" name="Proc. Natl. Acad. Sci. U.S.A.">
        <title>Burkholderia xenovorans LB400 harbors a multi-replicon, 9.73-Mbp genome shaped for versatility.</title>
        <authorList>
            <person name="Chain P.S."/>
            <person name="Denef V.J."/>
            <person name="Konstantinidis K.T."/>
            <person name="Vergez L.M."/>
            <person name="Agullo L."/>
            <person name="Reyes V.L."/>
            <person name="Hauser L."/>
            <person name="Cordova M."/>
            <person name="Gomez L."/>
            <person name="Gonzalez M."/>
            <person name="Land M."/>
            <person name="Lao V."/>
            <person name="Larimer F."/>
            <person name="LiPuma J.J."/>
            <person name="Mahenthiralingam E."/>
            <person name="Malfatti S.A."/>
            <person name="Marx C.J."/>
            <person name="Parnell J.J."/>
            <person name="Ramette A."/>
            <person name="Richardson P."/>
            <person name="Seeger M."/>
            <person name="Smith D."/>
            <person name="Spilker T."/>
            <person name="Sul W.J."/>
            <person name="Tsoi T.V."/>
            <person name="Ulrich L.E."/>
            <person name="Zhulin I.B."/>
            <person name="Tiedje J.M."/>
        </authorList>
    </citation>
    <scope>NUCLEOTIDE SEQUENCE [LARGE SCALE GENOMIC DNA]</scope>
    <source>
        <strain evidence="2 3">LB400</strain>
    </source>
</reference>
<dbReference type="AlphaFoldDB" id="Q13G22"/>
<proteinExistence type="predicted"/>
<dbReference type="Proteomes" id="UP000001817">
    <property type="component" value="Chromosome 3"/>
</dbReference>
<accession>Q13G22</accession>
<gene>
    <name evidence="2" type="ORF">Bxe_C1101</name>
</gene>
<name>Q13G22_PARXL</name>
<dbReference type="EMBL" id="CP000272">
    <property type="protein sequence ID" value="ABE36967.1"/>
    <property type="molecule type" value="Genomic_DNA"/>
</dbReference>
<organism evidence="2 3">
    <name type="scientific">Paraburkholderia xenovorans (strain LB400)</name>
    <dbReference type="NCBI Taxonomy" id="266265"/>
    <lineage>
        <taxon>Bacteria</taxon>
        <taxon>Pseudomonadati</taxon>
        <taxon>Pseudomonadota</taxon>
        <taxon>Betaproteobacteria</taxon>
        <taxon>Burkholderiales</taxon>
        <taxon>Burkholderiaceae</taxon>
        <taxon>Paraburkholderia</taxon>
    </lineage>
</organism>
<evidence type="ECO:0000313" key="2">
    <source>
        <dbReference type="EMBL" id="ABE36967.1"/>
    </source>
</evidence>
<evidence type="ECO:0000313" key="3">
    <source>
        <dbReference type="Proteomes" id="UP000001817"/>
    </source>
</evidence>
<feature type="region of interest" description="Disordered" evidence="1">
    <location>
        <begin position="78"/>
        <end position="101"/>
    </location>
</feature>
<keyword evidence="3" id="KW-1185">Reference proteome</keyword>
<evidence type="ECO:0000256" key="1">
    <source>
        <dbReference type="SAM" id="MobiDB-lite"/>
    </source>
</evidence>